<proteinExistence type="predicted"/>
<evidence type="ECO:0000256" key="1">
    <source>
        <dbReference type="SAM" id="SignalP"/>
    </source>
</evidence>
<dbReference type="CDD" id="cd07067">
    <property type="entry name" value="HP_PGM_like"/>
    <property type="match status" value="1"/>
</dbReference>
<dbReference type="InterPro" id="IPR013078">
    <property type="entry name" value="His_Pase_superF_clade-1"/>
</dbReference>
<accession>A0A974XWJ8</accession>
<dbReference type="Pfam" id="PF00300">
    <property type="entry name" value="His_Phos_1"/>
    <property type="match status" value="1"/>
</dbReference>
<name>A0A974XWJ8_9GAMM</name>
<keyword evidence="1" id="KW-0732">Signal</keyword>
<feature type="signal peptide" evidence="1">
    <location>
        <begin position="1"/>
        <end position="25"/>
    </location>
</feature>
<dbReference type="Proteomes" id="UP000639274">
    <property type="component" value="Chromosome"/>
</dbReference>
<sequence>MSLRTCVGTLAGFALVLLLSACASAAGQHQDAASGVTFVVVRHAEKASDGGKDPGLSEAGTARAQVLASRLRRFPVRAAYATAYRRTQLTAAPTAQAHRLDVTTYDADRPADQLAAQLRRDHAQGHVLIVGHSNTAPQIAAALCACTVAAMDDAEFDRLMTVRIGSDGAAVFSQERY</sequence>
<protein>
    <submittedName>
        <fullName evidence="2">Histidine phosphatase family protein</fullName>
    </submittedName>
</protein>
<dbReference type="AlphaFoldDB" id="A0A974XWJ8"/>
<dbReference type="SUPFAM" id="SSF53254">
    <property type="entry name" value="Phosphoglycerate mutase-like"/>
    <property type="match status" value="1"/>
</dbReference>
<feature type="chain" id="PRO_5037007887" evidence="1">
    <location>
        <begin position="26"/>
        <end position="177"/>
    </location>
</feature>
<evidence type="ECO:0000313" key="2">
    <source>
        <dbReference type="EMBL" id="QSX77147.1"/>
    </source>
</evidence>
<dbReference type="EMBL" id="CP071518">
    <property type="protein sequence ID" value="QSX77147.1"/>
    <property type="molecule type" value="Genomic_DNA"/>
</dbReference>
<gene>
    <name evidence="2" type="ORF">I8J32_010040</name>
</gene>
<dbReference type="KEGG" id="lsf:I8J32_010040"/>
<reference evidence="2 3" key="1">
    <citation type="submission" date="2021-03" db="EMBL/GenBank/DDBJ databases">
        <title>Lysobacter sp. nov. isolated from soil of gangwondo yeongwol, south Korea.</title>
        <authorList>
            <person name="Kim K.R."/>
            <person name="Kim K.H."/>
            <person name="Jeon C.O."/>
        </authorList>
    </citation>
    <scope>NUCLEOTIDE SEQUENCE [LARGE SCALE GENOMIC DNA]</scope>
    <source>
        <strain evidence="2 3">R19</strain>
    </source>
</reference>
<dbReference type="Gene3D" id="3.40.50.1240">
    <property type="entry name" value="Phosphoglycerate mutase-like"/>
    <property type="match status" value="1"/>
</dbReference>
<dbReference type="RefSeq" id="WP_200611653.1">
    <property type="nucleotide sequence ID" value="NZ_CP071518.1"/>
</dbReference>
<keyword evidence="3" id="KW-1185">Reference proteome</keyword>
<dbReference type="PROSITE" id="PS51257">
    <property type="entry name" value="PROKAR_LIPOPROTEIN"/>
    <property type="match status" value="1"/>
</dbReference>
<evidence type="ECO:0000313" key="3">
    <source>
        <dbReference type="Proteomes" id="UP000639274"/>
    </source>
</evidence>
<organism evidence="2 3">
    <name type="scientific">Agrilutibacter solisilvae</name>
    <dbReference type="NCBI Taxonomy" id="2763317"/>
    <lineage>
        <taxon>Bacteria</taxon>
        <taxon>Pseudomonadati</taxon>
        <taxon>Pseudomonadota</taxon>
        <taxon>Gammaproteobacteria</taxon>
        <taxon>Lysobacterales</taxon>
        <taxon>Lysobacteraceae</taxon>
        <taxon>Agrilutibacter</taxon>
    </lineage>
</organism>
<dbReference type="InterPro" id="IPR029033">
    <property type="entry name" value="His_PPase_superfam"/>
</dbReference>